<dbReference type="GO" id="GO:0005524">
    <property type="term" value="F:ATP binding"/>
    <property type="evidence" value="ECO:0007669"/>
    <property type="project" value="InterPro"/>
</dbReference>
<dbReference type="Gene3D" id="1.20.1560.10">
    <property type="entry name" value="ABC transporter type 1, transmembrane domain"/>
    <property type="match status" value="1"/>
</dbReference>
<feature type="transmembrane region" description="Helical" evidence="5">
    <location>
        <begin position="44"/>
        <end position="61"/>
    </location>
</feature>
<feature type="transmembrane region" description="Helical" evidence="5">
    <location>
        <begin position="143"/>
        <end position="169"/>
    </location>
</feature>
<dbReference type="GO" id="GO:0015421">
    <property type="term" value="F:ABC-type oligopeptide transporter activity"/>
    <property type="evidence" value="ECO:0007669"/>
    <property type="project" value="TreeGrafter"/>
</dbReference>
<proteinExistence type="predicted"/>
<evidence type="ECO:0000256" key="4">
    <source>
        <dbReference type="ARBA" id="ARBA00023136"/>
    </source>
</evidence>
<evidence type="ECO:0000256" key="1">
    <source>
        <dbReference type="ARBA" id="ARBA00004651"/>
    </source>
</evidence>
<comment type="subcellular location">
    <subcellularLocation>
        <location evidence="1">Cell membrane</location>
        <topology evidence="1">Multi-pass membrane protein</topology>
    </subcellularLocation>
</comment>
<protein>
    <recommendedName>
        <fullName evidence="6">ABC transmembrane type-1 domain-containing protein</fullName>
    </recommendedName>
</protein>
<dbReference type="InterPro" id="IPR039421">
    <property type="entry name" value="Type_1_exporter"/>
</dbReference>
<comment type="caution">
    <text evidence="7">The sequence shown here is derived from an EMBL/GenBank/DDBJ whole genome shotgun (WGS) entry which is preliminary data.</text>
</comment>
<keyword evidence="2 5" id="KW-0812">Transmembrane</keyword>
<dbReference type="PANTHER" id="PTHR43394">
    <property type="entry name" value="ATP-DEPENDENT PERMEASE MDL1, MITOCHONDRIAL"/>
    <property type="match status" value="1"/>
</dbReference>
<evidence type="ECO:0000259" key="6">
    <source>
        <dbReference type="PROSITE" id="PS50929"/>
    </source>
</evidence>
<dbReference type="PANTHER" id="PTHR43394:SF1">
    <property type="entry name" value="ATP-BINDING CASSETTE SUB-FAMILY B MEMBER 10, MITOCHONDRIAL"/>
    <property type="match status" value="1"/>
</dbReference>
<dbReference type="Pfam" id="PF00664">
    <property type="entry name" value="ABC_membrane"/>
    <property type="match status" value="1"/>
</dbReference>
<dbReference type="EMBL" id="BKZQ01000031">
    <property type="protein sequence ID" value="GER70949.1"/>
    <property type="molecule type" value="Genomic_DNA"/>
</dbReference>
<evidence type="ECO:0000313" key="8">
    <source>
        <dbReference type="Proteomes" id="UP000391919"/>
    </source>
</evidence>
<feature type="domain" description="ABC transmembrane type-1" evidence="6">
    <location>
        <begin position="3"/>
        <end position="209"/>
    </location>
</feature>
<keyword evidence="4 5" id="KW-0472">Membrane</keyword>
<evidence type="ECO:0000256" key="5">
    <source>
        <dbReference type="SAM" id="Phobius"/>
    </source>
</evidence>
<dbReference type="PROSITE" id="PS50929">
    <property type="entry name" value="ABC_TM1F"/>
    <property type="match status" value="1"/>
</dbReference>
<evidence type="ECO:0000256" key="2">
    <source>
        <dbReference type="ARBA" id="ARBA00022692"/>
    </source>
</evidence>
<sequence length="243" mass="27443">MLLYEKIQSFSYADMHQFRTSSLVTRMTNDITQIQHTAFSSLRIMMRAPLLVVGSLAMAVLVNWKLALAIVLAAPFAAFFLVYIKKVTDRLFREVQQRLDKVNGVLRENLEAMRLIRAFNRSGYEEGIFTKVNRDLRDDTKKVLQLIEVSGTMLLFIMNLAILVVLWAGNRQLYAHHVRIGEIVAVVNYGFRITGSISMFSTIISNLSRAKASLGRTDEVLHANVTQTENGEDADIREGGNCV</sequence>
<feature type="transmembrane region" description="Helical" evidence="5">
    <location>
        <begin position="189"/>
        <end position="207"/>
    </location>
</feature>
<dbReference type="SUPFAM" id="SSF90123">
    <property type="entry name" value="ABC transporter transmembrane region"/>
    <property type="match status" value="1"/>
</dbReference>
<reference evidence="7 8" key="1">
    <citation type="submission" date="2019-09" db="EMBL/GenBank/DDBJ databases">
        <title>Draft genome sequence of Bacillus sp. JC-7.</title>
        <authorList>
            <person name="Tanaka N."/>
            <person name="Shiwa Y."/>
            <person name="Fujita N."/>
            <person name="Tanasupawat S."/>
        </authorList>
    </citation>
    <scope>NUCLEOTIDE SEQUENCE [LARGE SCALE GENOMIC DNA]</scope>
    <source>
        <strain evidence="7 8">JC-7</strain>
    </source>
</reference>
<name>A0A5J4JI38_9BACI</name>
<dbReference type="InterPro" id="IPR036640">
    <property type="entry name" value="ABC1_TM_sf"/>
</dbReference>
<accession>A0A5J4JI38</accession>
<evidence type="ECO:0000256" key="3">
    <source>
        <dbReference type="ARBA" id="ARBA00022989"/>
    </source>
</evidence>
<keyword evidence="3 5" id="KW-1133">Transmembrane helix</keyword>
<feature type="transmembrane region" description="Helical" evidence="5">
    <location>
        <begin position="67"/>
        <end position="84"/>
    </location>
</feature>
<dbReference type="GO" id="GO:0005886">
    <property type="term" value="C:plasma membrane"/>
    <property type="evidence" value="ECO:0007669"/>
    <property type="project" value="UniProtKB-SubCell"/>
</dbReference>
<dbReference type="InterPro" id="IPR011527">
    <property type="entry name" value="ABC1_TM_dom"/>
</dbReference>
<evidence type="ECO:0000313" key="7">
    <source>
        <dbReference type="EMBL" id="GER70949.1"/>
    </source>
</evidence>
<organism evidence="7 8">
    <name type="scientific">Weizmannia acidilactici</name>
    <dbReference type="NCBI Taxonomy" id="2607726"/>
    <lineage>
        <taxon>Bacteria</taxon>
        <taxon>Bacillati</taxon>
        <taxon>Bacillota</taxon>
        <taxon>Bacilli</taxon>
        <taxon>Bacillales</taxon>
        <taxon>Bacillaceae</taxon>
        <taxon>Heyndrickxia</taxon>
    </lineage>
</organism>
<keyword evidence="8" id="KW-1185">Reference proteome</keyword>
<dbReference type="AlphaFoldDB" id="A0A5J4JI38"/>
<dbReference type="CDD" id="cd18548">
    <property type="entry name" value="ABC_6TM_Tm287_like"/>
    <property type="match status" value="1"/>
</dbReference>
<dbReference type="Proteomes" id="UP000391919">
    <property type="component" value="Unassembled WGS sequence"/>
</dbReference>
<gene>
    <name evidence="7" type="ORF">BpJC7_22520</name>
</gene>